<evidence type="ECO:0000313" key="12">
    <source>
        <dbReference type="Proteomes" id="UP000464675"/>
    </source>
</evidence>
<evidence type="ECO:0000256" key="3">
    <source>
        <dbReference type="ARBA" id="ARBA00022729"/>
    </source>
</evidence>
<keyword evidence="2" id="KW-0479">Metal-binding</keyword>
<dbReference type="GO" id="GO:0004252">
    <property type="term" value="F:serine-type endopeptidase activity"/>
    <property type="evidence" value="ECO:0007669"/>
    <property type="project" value="InterPro"/>
</dbReference>
<keyword evidence="12" id="KW-1185">Reference proteome</keyword>
<dbReference type="RefSeq" id="WP_161857516.1">
    <property type="nucleotide sequence ID" value="NZ_CP047491.1"/>
</dbReference>
<sequence>MPPSIRHYSPFIATACVALIALCAAASSFAQNPWEAVKKPSNQLPASIGGYSNGCLSGAEQMPLRGEGFQLVRTGRDRHYGNPYLVEFLKDFSSAVEDNNLGRLQIGDMSMARGGPFSSGHQSHQMGLDVDIWFSQDKRAARRPLSSWERDNISAIPMADTRKHVLLEKNWDPRIPSILRIASEDPRVARIFVHPTIKRKMCDISGSDNEWLRKVRPWWGHNYHFHVRLNCPPGDKNCKPQKKVRGKPCGGGLDWWFSDEFYAILNRPEPEEPEEPPEKPEMPAQCEQVLAAPAAVSERGRATVTD</sequence>
<evidence type="ECO:0000256" key="8">
    <source>
        <dbReference type="PIRSR" id="PIRSR018455-2"/>
    </source>
</evidence>
<gene>
    <name evidence="11" type="primary">mepA</name>
    <name evidence="11" type="ORF">GTQ55_03700</name>
    <name evidence="10" type="ORF">HNQ53_001227</name>
</gene>
<evidence type="ECO:0000256" key="6">
    <source>
        <dbReference type="ARBA" id="ARBA00022833"/>
    </source>
</evidence>
<reference evidence="10 13" key="2">
    <citation type="submission" date="2020-08" db="EMBL/GenBank/DDBJ databases">
        <title>Genomic Encyclopedia of Type Strains, Phase IV (KMG-IV): sequencing the most valuable type-strain genomes for metagenomic binning, comparative biology and taxonomic classification.</title>
        <authorList>
            <person name="Goeker M."/>
        </authorList>
    </citation>
    <scope>NUCLEOTIDE SEQUENCE [LARGE SCALE GENOMIC DNA]</scope>
    <source>
        <strain evidence="10 13">DSM 11525</strain>
    </source>
</reference>
<evidence type="ECO:0000256" key="1">
    <source>
        <dbReference type="ARBA" id="ARBA00022670"/>
    </source>
</evidence>
<dbReference type="GO" id="GO:0046872">
    <property type="term" value="F:metal ion binding"/>
    <property type="evidence" value="ECO:0007669"/>
    <property type="project" value="UniProtKB-KW"/>
</dbReference>
<proteinExistence type="predicted"/>
<keyword evidence="8" id="KW-1015">Disulfide bond</keyword>
<dbReference type="InterPro" id="IPR009045">
    <property type="entry name" value="Zn_M74/Hedgehog-like"/>
</dbReference>
<feature type="disulfide bond" evidence="8">
    <location>
        <begin position="55"/>
        <end position="286"/>
    </location>
</feature>
<dbReference type="EMBL" id="JACHHR010000002">
    <property type="protein sequence ID" value="MBB5211009.1"/>
    <property type="molecule type" value="Genomic_DNA"/>
</dbReference>
<dbReference type="GO" id="GO:0006508">
    <property type="term" value="P:proteolysis"/>
    <property type="evidence" value="ECO:0007669"/>
    <property type="project" value="UniProtKB-KW"/>
</dbReference>
<dbReference type="SUPFAM" id="SSF55166">
    <property type="entry name" value="Hedgehog/DD-peptidase"/>
    <property type="match status" value="1"/>
</dbReference>
<keyword evidence="6" id="KW-0862">Zinc</keyword>
<dbReference type="GO" id="GO:0008237">
    <property type="term" value="F:metallopeptidase activity"/>
    <property type="evidence" value="ECO:0007669"/>
    <property type="project" value="UniProtKB-KW"/>
</dbReference>
<evidence type="ECO:0000313" key="13">
    <source>
        <dbReference type="Proteomes" id="UP000563601"/>
    </source>
</evidence>
<keyword evidence="7" id="KW-0482">Metalloprotease</keyword>
<accession>A0A6P1T994</accession>
<dbReference type="Proteomes" id="UP000464675">
    <property type="component" value="Chromosome"/>
</dbReference>
<organism evidence="10 13">
    <name type="scientific">Microbulbifer hydrolyticus</name>
    <dbReference type="NCBI Taxonomy" id="48074"/>
    <lineage>
        <taxon>Bacteria</taxon>
        <taxon>Pseudomonadati</taxon>
        <taxon>Pseudomonadota</taxon>
        <taxon>Gammaproteobacteria</taxon>
        <taxon>Cellvibrionales</taxon>
        <taxon>Microbulbiferaceae</taxon>
        <taxon>Microbulbifer</taxon>
    </lineage>
</organism>
<protein>
    <submittedName>
        <fullName evidence="10">Penicillin-insensitive murein endopeptidase</fullName>
        <ecNumber evidence="10">3.4.24.-</ecNumber>
    </submittedName>
</protein>
<dbReference type="AlphaFoldDB" id="A0A6P1T994"/>
<dbReference type="GO" id="GO:0030288">
    <property type="term" value="C:outer membrane-bounded periplasmic space"/>
    <property type="evidence" value="ECO:0007669"/>
    <property type="project" value="InterPro"/>
</dbReference>
<reference evidence="11 12" key="1">
    <citation type="submission" date="2020-01" db="EMBL/GenBank/DDBJ databases">
        <title>The possibility of degradation of plastic by Microbulbifer hydrolyticus IRE-31.</title>
        <authorList>
            <person name="Liu L."/>
        </authorList>
    </citation>
    <scope>NUCLEOTIDE SEQUENCE [LARGE SCALE GENOMIC DNA]</scope>
    <source>
        <strain evidence="11 12">IRE-31</strain>
    </source>
</reference>
<feature type="disulfide bond" evidence="8">
    <location>
        <begin position="231"/>
        <end position="238"/>
    </location>
</feature>
<evidence type="ECO:0000256" key="2">
    <source>
        <dbReference type="ARBA" id="ARBA00022723"/>
    </source>
</evidence>
<dbReference type="Gene3D" id="3.30.1380.10">
    <property type="match status" value="1"/>
</dbReference>
<keyword evidence="4" id="KW-0574">Periplasm</keyword>
<dbReference type="NCBIfam" id="NF006947">
    <property type="entry name" value="PRK09429.1"/>
    <property type="match status" value="1"/>
</dbReference>
<feature type="chain" id="PRO_5044645542" evidence="9">
    <location>
        <begin position="31"/>
        <end position="306"/>
    </location>
</feature>
<evidence type="ECO:0000256" key="4">
    <source>
        <dbReference type="ARBA" id="ARBA00022764"/>
    </source>
</evidence>
<dbReference type="EC" id="3.4.24.-" evidence="10"/>
<keyword evidence="3 9" id="KW-0732">Signal</keyword>
<evidence type="ECO:0000256" key="7">
    <source>
        <dbReference type="ARBA" id="ARBA00023049"/>
    </source>
</evidence>
<dbReference type="Proteomes" id="UP000563601">
    <property type="component" value="Unassembled WGS sequence"/>
</dbReference>
<dbReference type="PIRSF" id="PIRSF018455">
    <property type="entry name" value="MepA"/>
    <property type="match status" value="1"/>
</dbReference>
<evidence type="ECO:0000256" key="9">
    <source>
        <dbReference type="SAM" id="SignalP"/>
    </source>
</evidence>
<keyword evidence="1" id="KW-0645">Protease</keyword>
<feature type="signal peptide" evidence="9">
    <location>
        <begin position="1"/>
        <end position="30"/>
    </location>
</feature>
<dbReference type="EMBL" id="CP047491">
    <property type="protein sequence ID" value="QHQ38180.1"/>
    <property type="molecule type" value="Genomic_DNA"/>
</dbReference>
<keyword evidence="5 10" id="KW-0378">Hydrolase</keyword>
<dbReference type="InterPro" id="IPR005073">
    <property type="entry name" value="Peptidase_M74"/>
</dbReference>
<dbReference type="OrthoDB" id="1467367at2"/>
<feature type="disulfide bond" evidence="8">
    <location>
        <begin position="202"/>
        <end position="249"/>
    </location>
</feature>
<evidence type="ECO:0000256" key="5">
    <source>
        <dbReference type="ARBA" id="ARBA00022801"/>
    </source>
</evidence>
<evidence type="ECO:0000313" key="11">
    <source>
        <dbReference type="EMBL" id="QHQ38180.1"/>
    </source>
</evidence>
<dbReference type="Pfam" id="PF03411">
    <property type="entry name" value="Peptidase_M74"/>
    <property type="match status" value="1"/>
</dbReference>
<evidence type="ECO:0000313" key="10">
    <source>
        <dbReference type="EMBL" id="MBB5211009.1"/>
    </source>
</evidence>
<name>A0A6P1T994_9GAMM</name>